<reference evidence="2" key="1">
    <citation type="journal article" date="2021" name="PeerJ">
        <title>Extensive microbial diversity within the chicken gut microbiome revealed by metagenomics and culture.</title>
        <authorList>
            <person name="Gilroy R."/>
            <person name="Ravi A."/>
            <person name="Getino M."/>
            <person name="Pursley I."/>
            <person name="Horton D.L."/>
            <person name="Alikhan N.F."/>
            <person name="Baker D."/>
            <person name="Gharbi K."/>
            <person name="Hall N."/>
            <person name="Watson M."/>
            <person name="Adriaenssens E.M."/>
            <person name="Foster-Nyarko E."/>
            <person name="Jarju S."/>
            <person name="Secka A."/>
            <person name="Antonio M."/>
            <person name="Oren A."/>
            <person name="Chaudhuri R.R."/>
            <person name="La Ragione R."/>
            <person name="Hildebrand F."/>
            <person name="Pallen M.J."/>
        </authorList>
    </citation>
    <scope>NUCLEOTIDE SEQUENCE</scope>
    <source>
        <strain evidence="2">ChiGjej5B5-22894</strain>
    </source>
</reference>
<gene>
    <name evidence="2" type="ORF">K8V81_01790</name>
</gene>
<feature type="signal peptide" evidence="1">
    <location>
        <begin position="1"/>
        <end position="20"/>
    </location>
</feature>
<dbReference type="PANTHER" id="PTHR43649">
    <property type="entry name" value="ARABINOSE-BINDING PROTEIN-RELATED"/>
    <property type="match status" value="1"/>
</dbReference>
<feature type="chain" id="PRO_5037756565" evidence="1">
    <location>
        <begin position="21"/>
        <end position="451"/>
    </location>
</feature>
<dbReference type="PROSITE" id="PS51318">
    <property type="entry name" value="TAT"/>
    <property type="match status" value="1"/>
</dbReference>
<comment type="caution">
    <text evidence="2">The sequence shown here is derived from an EMBL/GenBank/DDBJ whole genome shotgun (WGS) entry which is preliminary data.</text>
</comment>
<dbReference type="AlphaFoldDB" id="A0A921MTU3"/>
<dbReference type="Gene3D" id="3.40.190.10">
    <property type="entry name" value="Periplasmic binding protein-like II"/>
    <property type="match status" value="1"/>
</dbReference>
<dbReference type="EMBL" id="DYUE01000048">
    <property type="protein sequence ID" value="HJG90435.1"/>
    <property type="molecule type" value="Genomic_DNA"/>
</dbReference>
<name>A0A921MTU3_9MICO</name>
<dbReference type="Proteomes" id="UP000742460">
    <property type="component" value="Unassembled WGS sequence"/>
</dbReference>
<dbReference type="InterPro" id="IPR050490">
    <property type="entry name" value="Bact_solute-bd_prot1"/>
</dbReference>
<dbReference type="PANTHER" id="PTHR43649:SF12">
    <property type="entry name" value="DIACETYLCHITOBIOSE BINDING PROTEIN DASA"/>
    <property type="match status" value="1"/>
</dbReference>
<dbReference type="Pfam" id="PF13416">
    <property type="entry name" value="SBP_bac_8"/>
    <property type="match status" value="1"/>
</dbReference>
<organism evidence="2 3">
    <name type="scientific">Brachybacterium massiliense</name>
    <dbReference type="NCBI Taxonomy" id="1755098"/>
    <lineage>
        <taxon>Bacteria</taxon>
        <taxon>Bacillati</taxon>
        <taxon>Actinomycetota</taxon>
        <taxon>Actinomycetes</taxon>
        <taxon>Micrococcales</taxon>
        <taxon>Dermabacteraceae</taxon>
        <taxon>Brachybacterium</taxon>
    </lineage>
</organism>
<dbReference type="PROSITE" id="PS51257">
    <property type="entry name" value="PROKAR_LIPOPROTEIN"/>
    <property type="match status" value="1"/>
</dbReference>
<accession>A0A921MTU3</accession>
<reference evidence="2" key="2">
    <citation type="submission" date="2021-09" db="EMBL/GenBank/DDBJ databases">
        <authorList>
            <person name="Gilroy R."/>
        </authorList>
    </citation>
    <scope>NUCLEOTIDE SEQUENCE</scope>
    <source>
        <strain evidence="2">ChiGjej5B5-22894</strain>
    </source>
</reference>
<protein>
    <submittedName>
        <fullName evidence="2">Extracellular solute-binding protein</fullName>
    </submittedName>
</protein>
<dbReference type="SUPFAM" id="SSF53850">
    <property type="entry name" value="Periplasmic binding protein-like II"/>
    <property type="match status" value="1"/>
</dbReference>
<proteinExistence type="predicted"/>
<dbReference type="RefSeq" id="WP_170931902.1">
    <property type="nucleotide sequence ID" value="NZ_FXXB01000007.1"/>
</dbReference>
<evidence type="ECO:0000256" key="1">
    <source>
        <dbReference type="SAM" id="SignalP"/>
    </source>
</evidence>
<keyword evidence="1" id="KW-0732">Signal</keyword>
<evidence type="ECO:0000313" key="3">
    <source>
        <dbReference type="Proteomes" id="UP000742460"/>
    </source>
</evidence>
<evidence type="ECO:0000313" key="2">
    <source>
        <dbReference type="EMBL" id="HJG90435.1"/>
    </source>
</evidence>
<dbReference type="InterPro" id="IPR006059">
    <property type="entry name" value="SBP"/>
</dbReference>
<dbReference type="InterPro" id="IPR006311">
    <property type="entry name" value="TAT_signal"/>
</dbReference>
<sequence>MKRRSFLSAAAATTGMAGLAACGSGTPGQRADDPAAEGRTTVEFWGNVFTTPENAWYEKIVEDFNASQEDVFINYQVVPGDAWDQKLKAAQAAGNAPDIYIQAGRLDTAARTGTLMALDDLFDAEVLGSVTDIAKEVSQYQGAFYAFPLLVEPQMTLYWNRDLFEQAGLDPDSPPQSWEQMYDACEALSGVMGNGEFALNTAVDSGTFGWTTVAAQQHVAGHLPISEDWATADAEDPAYEELITFYKTLQDNGWIPRQPLGAGNSAQAFGEGKVAMMSQGSWGMSEIAADYPDMVAVTGVAPWVQSDGDMSHSISTIGNMKWVMDAKAKEPEAAASFISWALGGEPEVLTPFFVDTQFTKAPARDEVTEVVNSDPAAADAPWSDVVFNDVVPFCIPEAQYPWDVNMAMGDAIQAGMLGEKSPAEALADANAEIQKVIDREDLASVRAEMDA</sequence>